<dbReference type="PRINTS" id="PR00080">
    <property type="entry name" value="SDRFAMILY"/>
</dbReference>
<dbReference type="Pfam" id="PF13561">
    <property type="entry name" value="adh_short_C2"/>
    <property type="match status" value="1"/>
</dbReference>
<evidence type="ECO:0000313" key="3">
    <source>
        <dbReference type="EMBL" id="RFN57920.1"/>
    </source>
</evidence>
<dbReference type="RefSeq" id="WP_117159869.1">
    <property type="nucleotide sequence ID" value="NZ_QVID01000002.1"/>
</dbReference>
<dbReference type="EMBL" id="QVID01000002">
    <property type="protein sequence ID" value="RFN57920.1"/>
    <property type="molecule type" value="Genomic_DNA"/>
</dbReference>
<accession>A0A3E1Q732</accession>
<dbReference type="InterPro" id="IPR002347">
    <property type="entry name" value="SDR_fam"/>
</dbReference>
<name>A0A3E1Q732_9FLAO</name>
<dbReference type="PRINTS" id="PR00081">
    <property type="entry name" value="GDHRDH"/>
</dbReference>
<dbReference type="Proteomes" id="UP000261082">
    <property type="component" value="Unassembled WGS sequence"/>
</dbReference>
<dbReference type="GO" id="GO:0016491">
    <property type="term" value="F:oxidoreductase activity"/>
    <property type="evidence" value="ECO:0007669"/>
    <property type="project" value="UniProtKB-KW"/>
</dbReference>
<organism evidence="3 4">
    <name type="scientific">Marixanthomonas ophiurae</name>
    <dbReference type="NCBI Taxonomy" id="387659"/>
    <lineage>
        <taxon>Bacteria</taxon>
        <taxon>Pseudomonadati</taxon>
        <taxon>Bacteroidota</taxon>
        <taxon>Flavobacteriia</taxon>
        <taxon>Flavobacteriales</taxon>
        <taxon>Flavobacteriaceae</taxon>
        <taxon>Marixanthomonas</taxon>
    </lineage>
</organism>
<dbReference type="Gene3D" id="3.40.50.720">
    <property type="entry name" value="NAD(P)-binding Rossmann-like Domain"/>
    <property type="match status" value="1"/>
</dbReference>
<evidence type="ECO:0000313" key="4">
    <source>
        <dbReference type="Proteomes" id="UP000261082"/>
    </source>
</evidence>
<protein>
    <submittedName>
        <fullName evidence="3">SDR family oxidoreductase</fullName>
    </submittedName>
</protein>
<keyword evidence="4" id="KW-1185">Reference proteome</keyword>
<dbReference type="SUPFAM" id="SSF51735">
    <property type="entry name" value="NAD(P)-binding Rossmann-fold domains"/>
    <property type="match status" value="1"/>
</dbReference>
<dbReference type="InterPro" id="IPR045000">
    <property type="entry name" value="TR"/>
</dbReference>
<proteinExistence type="inferred from homology"/>
<reference evidence="3 4" key="1">
    <citation type="journal article" date="2007" name="Int. J. Syst. Evol. Microbiol.">
        <title>Marixanthomonas ophiurae gen. nov., sp. nov., a marine bacterium of the family Flavobacteriaceae isolated from a deep-sea brittle star.</title>
        <authorList>
            <person name="Romanenko L.A."/>
            <person name="Uchino M."/>
            <person name="Frolova G.M."/>
            <person name="Mikhailov V.V."/>
        </authorList>
    </citation>
    <scope>NUCLEOTIDE SEQUENCE [LARGE SCALE GENOMIC DNA]</scope>
    <source>
        <strain evidence="3 4">KMM 3046</strain>
    </source>
</reference>
<dbReference type="PANTHER" id="PTHR42898:SF6">
    <property type="entry name" value="NADP-DEPENDENT MANNITOL DEHYDROGENASE"/>
    <property type="match status" value="1"/>
</dbReference>
<comment type="similarity">
    <text evidence="1">Belongs to the short-chain dehydrogenases/reductases (SDR) family.</text>
</comment>
<dbReference type="NCBIfam" id="NF005559">
    <property type="entry name" value="PRK07231.1"/>
    <property type="match status" value="1"/>
</dbReference>
<comment type="caution">
    <text evidence="3">The sequence shown here is derived from an EMBL/GenBank/DDBJ whole genome shotgun (WGS) entry which is preliminary data.</text>
</comment>
<dbReference type="FunFam" id="3.40.50.720:FF:000084">
    <property type="entry name" value="Short-chain dehydrogenase reductase"/>
    <property type="match status" value="1"/>
</dbReference>
<dbReference type="AlphaFoldDB" id="A0A3E1Q732"/>
<evidence type="ECO:0000256" key="1">
    <source>
        <dbReference type="ARBA" id="ARBA00006484"/>
    </source>
</evidence>
<gene>
    <name evidence="3" type="ORF">DZ858_11800</name>
</gene>
<keyword evidence="2" id="KW-0560">Oxidoreductase</keyword>
<dbReference type="OrthoDB" id="9803333at2"/>
<sequence>MWNLKDKKAVITGGTKGIGKATVLEFLSLGAEVIFTARSEEDVKVFESELQKEGHKAYGLVSDVSEKAGMEAIVSEVKKRWNTLDILVNNAGINIRKAALDYSEEEISKVIAINMTAPFELSRNLYPFLKKSGKATIVNVASVSGSLDTNTGSPYGMSKAGLVMQTKNLAAEWAKDGIRVNAMSPWFTQTPLTEGLLEIKERIDPVLKHTPLGRVAQASEMANVIAFLAMEKSSYITGQNISVDGGISITAI</sequence>
<evidence type="ECO:0000256" key="2">
    <source>
        <dbReference type="ARBA" id="ARBA00023002"/>
    </source>
</evidence>
<dbReference type="PANTHER" id="PTHR42898">
    <property type="entry name" value="TROPINONE REDUCTASE"/>
    <property type="match status" value="1"/>
</dbReference>
<dbReference type="InterPro" id="IPR036291">
    <property type="entry name" value="NAD(P)-bd_dom_sf"/>
</dbReference>
<dbReference type="NCBIfam" id="NF006693">
    <property type="entry name" value="PRK09242.1"/>
    <property type="match status" value="1"/>
</dbReference>